<evidence type="ECO:0000313" key="12">
    <source>
        <dbReference type="Proteomes" id="UP000515152"/>
    </source>
</evidence>
<accession>A0A8M1KBH3</accession>
<evidence type="ECO:0000256" key="4">
    <source>
        <dbReference type="ARBA" id="ARBA00022989"/>
    </source>
</evidence>
<evidence type="ECO:0000256" key="9">
    <source>
        <dbReference type="ARBA" id="ARBA00023224"/>
    </source>
</evidence>
<feature type="transmembrane region" description="Helical" evidence="10">
    <location>
        <begin position="224"/>
        <end position="243"/>
    </location>
</feature>
<dbReference type="GeneID" id="122130734"/>
<keyword evidence="3 10" id="KW-0812">Transmembrane</keyword>
<dbReference type="Proteomes" id="UP000515152">
    <property type="component" value="Unplaced"/>
</dbReference>
<feature type="transmembrane region" description="Helical" evidence="10">
    <location>
        <begin position="95"/>
        <end position="120"/>
    </location>
</feature>
<dbReference type="GO" id="GO:0016493">
    <property type="term" value="F:C-C chemokine receptor activity"/>
    <property type="evidence" value="ECO:0007669"/>
    <property type="project" value="TreeGrafter"/>
</dbReference>
<dbReference type="GO" id="GO:0019957">
    <property type="term" value="F:C-C chemokine binding"/>
    <property type="evidence" value="ECO:0007669"/>
    <property type="project" value="TreeGrafter"/>
</dbReference>
<protein>
    <submittedName>
        <fullName evidence="13">Leukotriene B4 receptor 1</fullName>
    </submittedName>
</protein>
<evidence type="ECO:0000256" key="6">
    <source>
        <dbReference type="ARBA" id="ARBA00023136"/>
    </source>
</evidence>
<reference evidence="13" key="1">
    <citation type="submission" date="2025-08" db="UniProtKB">
        <authorList>
            <consortium name="RefSeq"/>
        </authorList>
    </citation>
    <scope>IDENTIFICATION</scope>
</reference>
<keyword evidence="4 10" id="KW-1133">Transmembrane helix</keyword>
<feature type="transmembrane region" description="Helical" evidence="10">
    <location>
        <begin position="180"/>
        <end position="204"/>
    </location>
</feature>
<comment type="subcellular location">
    <subcellularLocation>
        <location evidence="1">Cell membrane</location>
        <topology evidence="1">Multi-pass membrane protein</topology>
    </subcellularLocation>
</comment>
<feature type="transmembrane region" description="Helical" evidence="10">
    <location>
        <begin position="263"/>
        <end position="286"/>
    </location>
</feature>
<dbReference type="InterPro" id="IPR017452">
    <property type="entry name" value="GPCR_Rhodpsn_7TM"/>
</dbReference>
<name>A0A8M1KBH3_CLUHA</name>
<evidence type="ECO:0000313" key="13">
    <source>
        <dbReference type="RefSeq" id="XP_042561406.1"/>
    </source>
</evidence>
<evidence type="ECO:0000259" key="11">
    <source>
        <dbReference type="PROSITE" id="PS50262"/>
    </source>
</evidence>
<evidence type="ECO:0000256" key="1">
    <source>
        <dbReference type="ARBA" id="ARBA00004651"/>
    </source>
</evidence>
<proteinExistence type="predicted"/>
<dbReference type="InterPro" id="IPR000276">
    <property type="entry name" value="GPCR_Rhodpsn"/>
</dbReference>
<sequence>MNTSGTSNPNDTTMDEWSMASIRVACVILSLSFMVGAPGNLLVIWTILKHVKKRSHTVVLILHLAIADLLVLITLPLWIYSLANSWIFGQVMCKATAYVVNACMYSSVFLLTIMSVERLVAIRYPFKMLGLKNVDMLKKCLGVMWFSAFLLGIPVILTLYVDKNDDGTPQCAFKKFTSVSELFCVCLETSMGFVIPFSILAICYCQVARELKQIRSTAKRRTTVLISSVVLAFALLWLPHHILNITDVIILSTGISEPTYKEFIVHIAGALVFISSAVNPVLYAFAARNFQGGLRNSGFVKLFLDVASNSLKNKRTLRVGEVQDSTTQSEL</sequence>
<gene>
    <name evidence="13" type="primary">si:dkey-148a17.5</name>
</gene>
<feature type="transmembrane region" description="Helical" evidence="10">
    <location>
        <begin position="141"/>
        <end position="160"/>
    </location>
</feature>
<feature type="domain" description="G-protein coupled receptors family 1 profile" evidence="11">
    <location>
        <begin position="39"/>
        <end position="283"/>
    </location>
</feature>
<keyword evidence="2" id="KW-1003">Cell membrane</keyword>
<evidence type="ECO:0000256" key="10">
    <source>
        <dbReference type="SAM" id="Phobius"/>
    </source>
</evidence>
<keyword evidence="8" id="KW-0325">Glycoprotein</keyword>
<keyword evidence="6 10" id="KW-0472">Membrane</keyword>
<dbReference type="GO" id="GO:0060326">
    <property type="term" value="P:cell chemotaxis"/>
    <property type="evidence" value="ECO:0007669"/>
    <property type="project" value="TreeGrafter"/>
</dbReference>
<evidence type="ECO:0000256" key="5">
    <source>
        <dbReference type="ARBA" id="ARBA00023040"/>
    </source>
</evidence>
<dbReference type="PANTHER" id="PTHR10489">
    <property type="entry name" value="CELL ADHESION MOLECULE"/>
    <property type="match status" value="1"/>
</dbReference>
<dbReference type="GO" id="GO:0006955">
    <property type="term" value="P:immune response"/>
    <property type="evidence" value="ECO:0007669"/>
    <property type="project" value="TreeGrafter"/>
</dbReference>
<evidence type="ECO:0000256" key="7">
    <source>
        <dbReference type="ARBA" id="ARBA00023170"/>
    </source>
</evidence>
<keyword evidence="12" id="KW-1185">Reference proteome</keyword>
<feature type="transmembrane region" description="Helical" evidence="10">
    <location>
        <begin position="20"/>
        <end position="48"/>
    </location>
</feature>
<dbReference type="OrthoDB" id="8888529at2759"/>
<keyword evidence="7 13" id="KW-0675">Receptor</keyword>
<organism evidence="12 13">
    <name type="scientific">Clupea harengus</name>
    <name type="common">Atlantic herring</name>
    <dbReference type="NCBI Taxonomy" id="7950"/>
    <lineage>
        <taxon>Eukaryota</taxon>
        <taxon>Metazoa</taxon>
        <taxon>Chordata</taxon>
        <taxon>Craniata</taxon>
        <taxon>Vertebrata</taxon>
        <taxon>Euteleostomi</taxon>
        <taxon>Actinopterygii</taxon>
        <taxon>Neopterygii</taxon>
        <taxon>Teleostei</taxon>
        <taxon>Clupei</taxon>
        <taxon>Clupeiformes</taxon>
        <taxon>Clupeoidei</taxon>
        <taxon>Clupeidae</taxon>
        <taxon>Clupea</taxon>
    </lineage>
</organism>
<dbReference type="SUPFAM" id="SSF81321">
    <property type="entry name" value="Family A G protein-coupled receptor-like"/>
    <property type="match status" value="1"/>
</dbReference>
<dbReference type="KEGG" id="char:122130734"/>
<dbReference type="Pfam" id="PF00001">
    <property type="entry name" value="7tm_1"/>
    <property type="match status" value="1"/>
</dbReference>
<dbReference type="FunFam" id="1.20.1070.10:FF:000109">
    <property type="entry name" value="Leukotriene B4 receptor"/>
    <property type="match status" value="1"/>
</dbReference>
<evidence type="ECO:0000256" key="2">
    <source>
        <dbReference type="ARBA" id="ARBA00022475"/>
    </source>
</evidence>
<keyword evidence="9" id="KW-0807">Transducer</keyword>
<evidence type="ECO:0000256" key="8">
    <source>
        <dbReference type="ARBA" id="ARBA00023180"/>
    </source>
</evidence>
<dbReference type="PANTHER" id="PTHR10489:SF946">
    <property type="entry name" value="LEUKOTRIENE B4 RECEPTOR 1-LIKE"/>
    <property type="match status" value="1"/>
</dbReference>
<dbReference type="PROSITE" id="PS50262">
    <property type="entry name" value="G_PROTEIN_RECEP_F1_2"/>
    <property type="match status" value="1"/>
</dbReference>
<dbReference type="GO" id="GO:0019722">
    <property type="term" value="P:calcium-mediated signaling"/>
    <property type="evidence" value="ECO:0007669"/>
    <property type="project" value="TreeGrafter"/>
</dbReference>
<dbReference type="GO" id="GO:0007204">
    <property type="term" value="P:positive regulation of cytosolic calcium ion concentration"/>
    <property type="evidence" value="ECO:0007669"/>
    <property type="project" value="TreeGrafter"/>
</dbReference>
<dbReference type="AlphaFoldDB" id="A0A8M1KBH3"/>
<dbReference type="GO" id="GO:0004974">
    <property type="term" value="F:leukotriene receptor activity"/>
    <property type="evidence" value="ECO:0007669"/>
    <property type="project" value="UniProtKB-ARBA"/>
</dbReference>
<dbReference type="RefSeq" id="XP_042561406.1">
    <property type="nucleotide sequence ID" value="XM_042705472.1"/>
</dbReference>
<evidence type="ECO:0000256" key="3">
    <source>
        <dbReference type="ARBA" id="ARBA00022692"/>
    </source>
</evidence>
<keyword evidence="5" id="KW-0297">G-protein coupled receptor</keyword>
<feature type="transmembrane region" description="Helical" evidence="10">
    <location>
        <begin position="60"/>
        <end position="83"/>
    </location>
</feature>
<dbReference type="InterPro" id="IPR050119">
    <property type="entry name" value="CCR1-9-like"/>
</dbReference>
<dbReference type="GO" id="GO:0009897">
    <property type="term" value="C:external side of plasma membrane"/>
    <property type="evidence" value="ECO:0007669"/>
    <property type="project" value="TreeGrafter"/>
</dbReference>